<evidence type="ECO:0000313" key="1">
    <source>
        <dbReference type="Proteomes" id="UP000887580"/>
    </source>
</evidence>
<protein>
    <submittedName>
        <fullName evidence="2">Large ribosomal subunit protein uL24m</fullName>
    </submittedName>
</protein>
<reference evidence="2" key="1">
    <citation type="submission" date="2022-11" db="UniProtKB">
        <authorList>
            <consortium name="WormBaseParasite"/>
        </authorList>
    </citation>
    <scope>IDENTIFICATION</scope>
</reference>
<name>A0AC35F7Z6_9BILA</name>
<accession>A0AC35F7Z6</accession>
<sequence>MFSSKMLFAPKRTYTQLDYAMHMPKAYVERVKRIIPRKIYDNRFGAPPVIRYHLLPEDYIPSTEGRPWEHQVFTKIIQKESRYHSKLLNAKYHDIKYNTIKKISDEEWTIFPGDTVQIMVGKHKGKSGVVLKVLREANAVFVDGLHTKLVTEMENLERYGLKKMFKWAESALDASKEEVMLVDPQEKEPCTAKWVLNEAKTEWIRVSDKSGVEIPLPNQAKVTYEYISAKDYIEVEGKDTTSDIALKRTYTPKLCLVEQEIMDELGIKEDRKPKQTFWY</sequence>
<dbReference type="WBParaSite" id="PS1159_v2.g14781.t1">
    <property type="protein sequence ID" value="PS1159_v2.g14781.t1"/>
    <property type="gene ID" value="PS1159_v2.g14781"/>
</dbReference>
<organism evidence="1 2">
    <name type="scientific">Panagrolaimus sp. PS1159</name>
    <dbReference type="NCBI Taxonomy" id="55785"/>
    <lineage>
        <taxon>Eukaryota</taxon>
        <taxon>Metazoa</taxon>
        <taxon>Ecdysozoa</taxon>
        <taxon>Nematoda</taxon>
        <taxon>Chromadorea</taxon>
        <taxon>Rhabditida</taxon>
        <taxon>Tylenchina</taxon>
        <taxon>Panagrolaimomorpha</taxon>
        <taxon>Panagrolaimoidea</taxon>
        <taxon>Panagrolaimidae</taxon>
        <taxon>Panagrolaimus</taxon>
    </lineage>
</organism>
<evidence type="ECO:0000313" key="2">
    <source>
        <dbReference type="WBParaSite" id="PS1159_v2.g14781.t1"/>
    </source>
</evidence>
<proteinExistence type="predicted"/>
<dbReference type="Proteomes" id="UP000887580">
    <property type="component" value="Unplaced"/>
</dbReference>